<dbReference type="Pfam" id="PF05724">
    <property type="entry name" value="TPMT"/>
    <property type="match status" value="3"/>
</dbReference>
<keyword evidence="2" id="KW-0489">Methyltransferase</keyword>
<evidence type="ECO:0000256" key="3">
    <source>
        <dbReference type="ARBA" id="ARBA00022679"/>
    </source>
</evidence>
<dbReference type="SUPFAM" id="SSF53335">
    <property type="entry name" value="S-adenosyl-L-methionine-dependent methyltransferases"/>
    <property type="match status" value="3"/>
</dbReference>
<keyword evidence="7" id="KW-1185">Reference proteome</keyword>
<dbReference type="Gene3D" id="3.40.50.150">
    <property type="entry name" value="Vaccinia Virus protein VP39"/>
    <property type="match status" value="3"/>
</dbReference>
<keyword evidence="1" id="KW-0597">Phosphoprotein</keyword>
<comment type="caution">
    <text evidence="6">The sequence shown here is derived from an EMBL/GenBank/DDBJ whole genome shotgun (WGS) entry which is preliminary data.</text>
</comment>
<reference evidence="6 7" key="1">
    <citation type="submission" date="2021-05" db="EMBL/GenBank/DDBJ databases">
        <title>Genome Assembly of Synthetic Allotetraploid Brassica napus Reveals Homoeologous Exchanges between Subgenomes.</title>
        <authorList>
            <person name="Davis J.T."/>
        </authorList>
    </citation>
    <scope>NUCLEOTIDE SEQUENCE [LARGE SCALE GENOMIC DNA]</scope>
    <source>
        <strain evidence="7">cv. Da-Ae</strain>
        <tissue evidence="6">Seedling</tissue>
    </source>
</reference>
<dbReference type="CDD" id="cd02440">
    <property type="entry name" value="AdoMet_MTases"/>
    <property type="match status" value="3"/>
</dbReference>
<evidence type="ECO:0000256" key="5">
    <source>
        <dbReference type="SAM" id="MobiDB-lite"/>
    </source>
</evidence>
<dbReference type="PANTHER" id="PTHR32183">
    <property type="match status" value="1"/>
</dbReference>
<name>A0ABQ7ZPP4_BRANA</name>
<evidence type="ECO:0000313" key="7">
    <source>
        <dbReference type="Proteomes" id="UP000824890"/>
    </source>
</evidence>
<feature type="region of interest" description="Disordered" evidence="5">
    <location>
        <begin position="383"/>
        <end position="403"/>
    </location>
</feature>
<protein>
    <recommendedName>
        <fullName evidence="8">Thiol methyltransferase 2</fullName>
    </recommendedName>
</protein>
<organism evidence="6 7">
    <name type="scientific">Brassica napus</name>
    <name type="common">Rape</name>
    <dbReference type="NCBI Taxonomy" id="3708"/>
    <lineage>
        <taxon>Eukaryota</taxon>
        <taxon>Viridiplantae</taxon>
        <taxon>Streptophyta</taxon>
        <taxon>Embryophyta</taxon>
        <taxon>Tracheophyta</taxon>
        <taxon>Spermatophyta</taxon>
        <taxon>Magnoliopsida</taxon>
        <taxon>eudicotyledons</taxon>
        <taxon>Gunneridae</taxon>
        <taxon>Pentapetalae</taxon>
        <taxon>rosids</taxon>
        <taxon>malvids</taxon>
        <taxon>Brassicales</taxon>
        <taxon>Brassicaceae</taxon>
        <taxon>Brassiceae</taxon>
        <taxon>Brassica</taxon>
    </lineage>
</organism>
<evidence type="ECO:0000313" key="6">
    <source>
        <dbReference type="EMBL" id="KAH0882222.1"/>
    </source>
</evidence>
<dbReference type="Proteomes" id="UP000824890">
    <property type="component" value="Unassembled WGS sequence"/>
</dbReference>
<evidence type="ECO:0000256" key="4">
    <source>
        <dbReference type="ARBA" id="ARBA00022691"/>
    </source>
</evidence>
<evidence type="ECO:0000256" key="2">
    <source>
        <dbReference type="ARBA" id="ARBA00022603"/>
    </source>
</evidence>
<proteinExistence type="predicted"/>
<dbReference type="PANTHER" id="PTHR32183:SF13">
    <property type="entry name" value="THIOCYANATE METHYLTRANSFERASE 1"/>
    <property type="match status" value="1"/>
</dbReference>
<evidence type="ECO:0000256" key="1">
    <source>
        <dbReference type="ARBA" id="ARBA00022553"/>
    </source>
</evidence>
<gene>
    <name evidence="6" type="ORF">HID58_058318</name>
</gene>
<dbReference type="InterPro" id="IPR029063">
    <property type="entry name" value="SAM-dependent_MTases_sf"/>
</dbReference>
<keyword evidence="3" id="KW-0808">Transferase</keyword>
<dbReference type="InterPro" id="IPR008854">
    <property type="entry name" value="TPMT"/>
</dbReference>
<sequence length="613" mass="68436">MDHIKEPPGGWENMWVEGRTLWDLGEATPIVVHLCETGSLPNGRALVPGCGTGYDVVVMANPDRHVIGLELSKTSVERSTKMFTSLPNSKHFSFLKEDFFTWEPTEKFDLIFDYNFFCAFEPKVRPLWAKRMQELLNPGGELITLMYPLSGGTPGPPPYQVSVSAYEELLIPLGFEVISIVDNELAPDTRKGMEKVGRWKKKNGGKMIPTPEEAATFQPQVVAEGGWEKCWEDGVTPWDQGRATPLILHLLDSSSLPLGRTLVPGCGGGHDIVAMANPERFVVGLDISEKALKKANETYGSAPNAKYFAFMKEDFFTWRPDELFDLIFDYVFFCAIEPEMRPAWAKSMYELLKPEGELITLMYPITDHVGGAPYKAVSIEENPDSIPTRKEQQKAGHSNGENIIPPEEVAKFLPETVEEGGWEKCWEDGITPWDQGRATPLVVHLVDSSSLPLGRALVPGCGGGHDVVAMASPERFVVGLDISESALEKAAETYGSSPKAKYFTFVKEDFFTWRPNELFDLIFDYVVFCAIEPEMRPAWAKSMYELLKPDGELITLMYPITDHDGGPPYKVAVSTYEDVLVPVGFKAVSIEENPYSIATRKGKEKLGRWKKIN</sequence>
<evidence type="ECO:0008006" key="8">
    <source>
        <dbReference type="Google" id="ProtNLM"/>
    </source>
</evidence>
<accession>A0ABQ7ZPP4</accession>
<dbReference type="PROSITE" id="PS51585">
    <property type="entry name" value="SAM_MT_TPMT"/>
    <property type="match status" value="3"/>
</dbReference>
<keyword evidence="4" id="KW-0949">S-adenosyl-L-methionine</keyword>
<dbReference type="EMBL" id="JAGKQM010000014">
    <property type="protein sequence ID" value="KAH0882222.1"/>
    <property type="molecule type" value="Genomic_DNA"/>
</dbReference>